<evidence type="ECO:0000313" key="2">
    <source>
        <dbReference type="Proteomes" id="UP000314294"/>
    </source>
</evidence>
<dbReference type="Proteomes" id="UP000314294">
    <property type="component" value="Unassembled WGS sequence"/>
</dbReference>
<reference evidence="1 2" key="1">
    <citation type="submission" date="2019-03" db="EMBL/GenBank/DDBJ databases">
        <title>First draft genome of Liparis tanakae, snailfish: a comprehensive survey of snailfish specific genes.</title>
        <authorList>
            <person name="Kim W."/>
            <person name="Song I."/>
            <person name="Jeong J.-H."/>
            <person name="Kim D."/>
            <person name="Kim S."/>
            <person name="Ryu S."/>
            <person name="Song J.Y."/>
            <person name="Lee S.K."/>
        </authorList>
    </citation>
    <scope>NUCLEOTIDE SEQUENCE [LARGE SCALE GENOMIC DNA]</scope>
    <source>
        <tissue evidence="1">Muscle</tissue>
    </source>
</reference>
<keyword evidence="2" id="KW-1185">Reference proteome</keyword>
<sequence>MKPPMRRGTSHKCSACFTAFHLIGKLFKGAVMSSCCIQLATQHPDPWTQHRHVVSLHVACVAAPVPHTLLVSPSTTPTPTLLRLVFMEAT</sequence>
<proteinExistence type="predicted"/>
<accession>A0A4Z2ID96</accession>
<protein>
    <submittedName>
        <fullName evidence="1">Uncharacterized protein</fullName>
    </submittedName>
</protein>
<name>A0A4Z2ID96_9TELE</name>
<comment type="caution">
    <text evidence="1">The sequence shown here is derived from an EMBL/GenBank/DDBJ whole genome shotgun (WGS) entry which is preliminary data.</text>
</comment>
<dbReference type="AlphaFoldDB" id="A0A4Z2ID96"/>
<evidence type="ECO:0000313" key="1">
    <source>
        <dbReference type="EMBL" id="TNN75877.1"/>
    </source>
</evidence>
<organism evidence="1 2">
    <name type="scientific">Liparis tanakae</name>
    <name type="common">Tanaka's snailfish</name>
    <dbReference type="NCBI Taxonomy" id="230148"/>
    <lineage>
        <taxon>Eukaryota</taxon>
        <taxon>Metazoa</taxon>
        <taxon>Chordata</taxon>
        <taxon>Craniata</taxon>
        <taxon>Vertebrata</taxon>
        <taxon>Euteleostomi</taxon>
        <taxon>Actinopterygii</taxon>
        <taxon>Neopterygii</taxon>
        <taxon>Teleostei</taxon>
        <taxon>Neoteleostei</taxon>
        <taxon>Acanthomorphata</taxon>
        <taxon>Eupercaria</taxon>
        <taxon>Perciformes</taxon>
        <taxon>Cottioidei</taxon>
        <taxon>Cottales</taxon>
        <taxon>Liparidae</taxon>
        <taxon>Liparis</taxon>
    </lineage>
</organism>
<gene>
    <name evidence="1" type="ORF">EYF80_013847</name>
</gene>
<dbReference type="EMBL" id="SRLO01000098">
    <property type="protein sequence ID" value="TNN75877.1"/>
    <property type="molecule type" value="Genomic_DNA"/>
</dbReference>